<name>A0ABV7PAK5_9PSEU</name>
<organism evidence="2 3">
    <name type="scientific">Amycolatopsis speibonae</name>
    <dbReference type="NCBI Taxonomy" id="1450224"/>
    <lineage>
        <taxon>Bacteria</taxon>
        <taxon>Bacillati</taxon>
        <taxon>Actinomycetota</taxon>
        <taxon>Actinomycetes</taxon>
        <taxon>Pseudonocardiales</taxon>
        <taxon>Pseudonocardiaceae</taxon>
        <taxon>Amycolatopsis</taxon>
    </lineage>
</organism>
<dbReference type="InterPro" id="IPR001387">
    <property type="entry name" value="Cro/C1-type_HTH"/>
</dbReference>
<accession>A0ABV7PAK5</accession>
<proteinExistence type="predicted"/>
<dbReference type="EMBL" id="JBHRWK010000127">
    <property type="protein sequence ID" value="MFC3456129.1"/>
    <property type="molecule type" value="Genomic_DNA"/>
</dbReference>
<feature type="domain" description="Novel STAND NTPase 1" evidence="1">
    <location>
        <begin position="105"/>
        <end position="147"/>
    </location>
</feature>
<dbReference type="Pfam" id="PF20703">
    <property type="entry name" value="nSTAND1"/>
    <property type="match status" value="1"/>
</dbReference>
<dbReference type="CDD" id="cd00093">
    <property type="entry name" value="HTH_XRE"/>
    <property type="match status" value="1"/>
</dbReference>
<dbReference type="Proteomes" id="UP001595645">
    <property type="component" value="Unassembled WGS sequence"/>
</dbReference>
<dbReference type="InterPro" id="IPR049052">
    <property type="entry name" value="nSTAND1"/>
</dbReference>
<comment type="caution">
    <text evidence="2">The sequence shown here is derived from an EMBL/GenBank/DDBJ whole genome shotgun (WGS) entry which is preliminary data.</text>
</comment>
<sequence length="162" mass="17448">MPRQERPLDPDGDALSQFARGLRKLRANAGSPTYRELARRAHYAAGTLSDAAGGRKLPTLAVTLAYVRACDGDAAEWETVWHALAAELAAENTEPGEREPADDVPYVGLGAFQIEDADRFFGRERVLDELDGKLARHRFLAVFGPSGLDPPVGFVGDLGGVC</sequence>
<keyword evidence="3" id="KW-1185">Reference proteome</keyword>
<evidence type="ECO:0000313" key="3">
    <source>
        <dbReference type="Proteomes" id="UP001595645"/>
    </source>
</evidence>
<gene>
    <name evidence="2" type="ORF">ACFOSH_42445</name>
</gene>
<dbReference type="Pfam" id="PF13560">
    <property type="entry name" value="HTH_31"/>
    <property type="match status" value="1"/>
</dbReference>
<evidence type="ECO:0000313" key="2">
    <source>
        <dbReference type="EMBL" id="MFC3456129.1"/>
    </source>
</evidence>
<evidence type="ECO:0000259" key="1">
    <source>
        <dbReference type="Pfam" id="PF20703"/>
    </source>
</evidence>
<dbReference type="RefSeq" id="WP_378247210.1">
    <property type="nucleotide sequence ID" value="NZ_JBHRWK010000127.1"/>
</dbReference>
<reference evidence="3" key="1">
    <citation type="journal article" date="2019" name="Int. J. Syst. Evol. Microbiol.">
        <title>The Global Catalogue of Microorganisms (GCM) 10K type strain sequencing project: providing services to taxonomists for standard genome sequencing and annotation.</title>
        <authorList>
            <consortium name="The Broad Institute Genomics Platform"/>
            <consortium name="The Broad Institute Genome Sequencing Center for Infectious Disease"/>
            <person name="Wu L."/>
            <person name="Ma J."/>
        </authorList>
    </citation>
    <scope>NUCLEOTIDE SEQUENCE [LARGE SCALE GENOMIC DNA]</scope>
    <source>
        <strain evidence="3">CGMCC 4.7676</strain>
    </source>
</reference>
<protein>
    <submittedName>
        <fullName evidence="2">Helix-turn-helix domain-containing protein</fullName>
    </submittedName>
</protein>